<feature type="non-terminal residue" evidence="1">
    <location>
        <position position="1"/>
    </location>
</feature>
<evidence type="ECO:0000313" key="1">
    <source>
        <dbReference type="EMBL" id="KAK2547540.1"/>
    </source>
</evidence>
<reference evidence="1" key="2">
    <citation type="journal article" date="2023" name="Science">
        <title>Genomic signatures of disease resistance in endangered staghorn corals.</title>
        <authorList>
            <person name="Vollmer S.V."/>
            <person name="Selwyn J.D."/>
            <person name="Despard B.A."/>
            <person name="Roesel C.L."/>
        </authorList>
    </citation>
    <scope>NUCLEOTIDE SEQUENCE</scope>
    <source>
        <strain evidence="1">K2</strain>
    </source>
</reference>
<dbReference type="EMBL" id="JARQWQ010000179">
    <property type="protein sequence ID" value="KAK2547540.1"/>
    <property type="molecule type" value="Genomic_DNA"/>
</dbReference>
<protein>
    <submittedName>
        <fullName evidence="1">Uncharacterized protein</fullName>
    </submittedName>
</protein>
<proteinExistence type="predicted"/>
<dbReference type="Proteomes" id="UP001249851">
    <property type="component" value="Unassembled WGS sequence"/>
</dbReference>
<keyword evidence="2" id="KW-1185">Reference proteome</keyword>
<sequence>WHFSISVQRELVEVIKAKFHLAVILSVQFVPVKRVQVTFEDSKMKDHVEKFETIDFNGVKCPTVSGGPSAQNILIY</sequence>
<organism evidence="1 2">
    <name type="scientific">Acropora cervicornis</name>
    <name type="common">Staghorn coral</name>
    <dbReference type="NCBI Taxonomy" id="6130"/>
    <lineage>
        <taxon>Eukaryota</taxon>
        <taxon>Metazoa</taxon>
        <taxon>Cnidaria</taxon>
        <taxon>Anthozoa</taxon>
        <taxon>Hexacorallia</taxon>
        <taxon>Scleractinia</taxon>
        <taxon>Astrocoeniina</taxon>
        <taxon>Acroporidae</taxon>
        <taxon>Acropora</taxon>
    </lineage>
</organism>
<gene>
    <name evidence="1" type="ORF">P5673_032457</name>
</gene>
<name>A0AAD9PRU1_ACRCE</name>
<dbReference type="AlphaFoldDB" id="A0AAD9PRU1"/>
<comment type="caution">
    <text evidence="1">The sequence shown here is derived from an EMBL/GenBank/DDBJ whole genome shotgun (WGS) entry which is preliminary data.</text>
</comment>
<evidence type="ECO:0000313" key="2">
    <source>
        <dbReference type="Proteomes" id="UP001249851"/>
    </source>
</evidence>
<reference evidence="1" key="1">
    <citation type="journal article" date="2023" name="G3 (Bethesda)">
        <title>Whole genome assembly and annotation of the endangered Caribbean coral Acropora cervicornis.</title>
        <authorList>
            <person name="Selwyn J.D."/>
            <person name="Vollmer S.V."/>
        </authorList>
    </citation>
    <scope>NUCLEOTIDE SEQUENCE</scope>
    <source>
        <strain evidence="1">K2</strain>
    </source>
</reference>
<accession>A0AAD9PRU1</accession>